<evidence type="ECO:0000313" key="4">
    <source>
        <dbReference type="Proteomes" id="UP000032135"/>
    </source>
</evidence>
<evidence type="ECO:0000313" key="3">
    <source>
        <dbReference type="EMBL" id="AJK27470.1"/>
    </source>
</evidence>
<name>A0A0C5AMV3_9CAUD</name>
<dbReference type="EMBL" id="KP211958">
    <property type="protein sequence ID" value="AJK27470.1"/>
    <property type="molecule type" value="Genomic_DNA"/>
</dbReference>
<dbReference type="OrthoDB" id="36431at10239"/>
<feature type="compositionally biased region" description="Polar residues" evidence="1">
    <location>
        <begin position="273"/>
        <end position="285"/>
    </location>
</feature>
<dbReference type="RefSeq" id="YP_009188118.1">
    <property type="nucleotide sequence ID" value="NC_028663.1"/>
</dbReference>
<feature type="region of interest" description="Disordered" evidence="1">
    <location>
        <begin position="268"/>
        <end position="289"/>
    </location>
</feature>
<dbReference type="KEGG" id="vg:26516588"/>
<sequence length="529" mass="55264">MSLLKVSSINDLTDTGGFSLSNGGVTATLPLVVGNIVINGAISGNSDHIIPRQAGNAGKLLQTDGSQLSWVEAAGLAGIRSMQVWTGNGTWNKPSDCTSIMVTAVGAGGGGSGYCEAGGAGGMAQRVIDVNNISSVSVTVGNPGGGTNYAGCGGNGNSSSFGSYVTGGGGGGSNCIQQHEGGLGGEGIGGTLNVFGGGGNAHGSHHSYGNHTGGASYYGGSQPSSHRQGNYSHRHEGHSAWGAGGNGSQHGNRGARGREGVVVVHEYYGRPSSPDTSYGQSSGNPAESAEEIKIRNPGAGDGVYWIDLPGVGATQIYCLMDNRWLGGGWMMGMKATRGTTFNWGSSYWTSNNTLNTGATNTNDGDAKFEVMNRFRAKDIMAIWPDIGNGGCLNSSNRGWTWFETDFNTGYGRGGRIEPINFWNQVDRFYKSNANEFCGIGNFSGQSHVRFYGFNYRNNPGWARTRWGFGWNENGGGNGGYPEADMNSDDVSGGIGMTGNFGNYSAGDRINCCQNRNGINRSARVELYFR</sequence>
<keyword evidence="4" id="KW-1185">Reference proteome</keyword>
<feature type="region of interest" description="Disordered" evidence="1">
    <location>
        <begin position="213"/>
        <end position="255"/>
    </location>
</feature>
<dbReference type="InterPro" id="IPR049304">
    <property type="entry name" value="Gly_rich_dom"/>
</dbReference>
<dbReference type="GeneID" id="26516588"/>
<evidence type="ECO:0000256" key="1">
    <source>
        <dbReference type="SAM" id="MobiDB-lite"/>
    </source>
</evidence>
<feature type="domain" description="Glycine-rich" evidence="2">
    <location>
        <begin position="86"/>
        <end position="264"/>
    </location>
</feature>
<gene>
    <name evidence="3" type="ORF">PTIM40_43</name>
</gene>
<reference evidence="3 4" key="1">
    <citation type="submission" date="2014-11" db="EMBL/GenBank/DDBJ databases">
        <authorList>
            <person name="Fedida A."/>
            <person name="Lindell D."/>
        </authorList>
    </citation>
    <scope>NUCLEOTIDE SEQUENCE [LARGE SCALE GENOMIC DNA]</scope>
</reference>
<accession>A0A0C5AMV3</accession>
<feature type="compositionally biased region" description="Polar residues" evidence="1">
    <location>
        <begin position="219"/>
        <end position="231"/>
    </location>
</feature>
<dbReference type="Pfam" id="PF21722">
    <property type="entry name" value="Gly_rich_2"/>
    <property type="match status" value="1"/>
</dbReference>
<organism evidence="3 4">
    <name type="scientific">Cyanophage P-TIM40</name>
    <dbReference type="NCBI Taxonomy" id="1589733"/>
    <lineage>
        <taxon>Viruses</taxon>
        <taxon>Duplodnaviria</taxon>
        <taxon>Heunggongvirae</taxon>
        <taxon>Uroviricota</taxon>
        <taxon>Caudoviricetes</taxon>
        <taxon>Pantevenvirales</taxon>
        <taxon>Kyanoviridae</taxon>
        <taxon>Libanvirus</taxon>
        <taxon>Libanvirus ptim40</taxon>
    </lineage>
</organism>
<proteinExistence type="predicted"/>
<evidence type="ECO:0000259" key="2">
    <source>
        <dbReference type="Pfam" id="PF21722"/>
    </source>
</evidence>
<protein>
    <recommendedName>
        <fullName evidence="2">Glycine-rich domain-containing protein</fullName>
    </recommendedName>
</protein>
<dbReference type="Proteomes" id="UP000032135">
    <property type="component" value="Segment"/>
</dbReference>
<dbReference type="Gene3D" id="2.60.120.1000">
    <property type="match status" value="1"/>
</dbReference>
<dbReference type="NCBIfam" id="NF040941">
    <property type="entry name" value="GGGWT_bact"/>
    <property type="match status" value="1"/>
</dbReference>